<sequence length="20" mass="2279">MMGGTDIVTKPHRTLNDNYD</sequence>
<dbReference type="AlphaFoldDB" id="A0A0K2TEK1"/>
<reference evidence="2" key="1">
    <citation type="submission" date="2014-05" db="EMBL/GenBank/DDBJ databases">
        <authorList>
            <person name="Chronopoulou M."/>
        </authorList>
    </citation>
    <scope>NUCLEOTIDE SEQUENCE</scope>
    <source>
        <tissue evidence="2">Whole organism</tissue>
    </source>
</reference>
<organism evidence="2">
    <name type="scientific">Lepeophtheirus salmonis</name>
    <name type="common">Salmon louse</name>
    <name type="synonym">Caligus salmonis</name>
    <dbReference type="NCBI Taxonomy" id="72036"/>
    <lineage>
        <taxon>Eukaryota</taxon>
        <taxon>Metazoa</taxon>
        <taxon>Ecdysozoa</taxon>
        <taxon>Arthropoda</taxon>
        <taxon>Crustacea</taxon>
        <taxon>Multicrustacea</taxon>
        <taxon>Hexanauplia</taxon>
        <taxon>Copepoda</taxon>
        <taxon>Siphonostomatoida</taxon>
        <taxon>Caligidae</taxon>
        <taxon>Lepeophtheirus</taxon>
    </lineage>
</organism>
<protein>
    <submittedName>
        <fullName evidence="2">Uncharacterized protein</fullName>
    </submittedName>
</protein>
<accession>A0A0K2TEK1</accession>
<evidence type="ECO:0000313" key="2">
    <source>
        <dbReference type="EMBL" id="CDW23866.1"/>
    </source>
</evidence>
<dbReference type="EMBL" id="HACA01006505">
    <property type="protein sequence ID" value="CDW23866.1"/>
    <property type="molecule type" value="Transcribed_RNA"/>
</dbReference>
<name>A0A0K2TEK1_LEPSM</name>
<feature type="region of interest" description="Disordered" evidence="1">
    <location>
        <begin position="1"/>
        <end position="20"/>
    </location>
</feature>
<proteinExistence type="predicted"/>
<evidence type="ECO:0000256" key="1">
    <source>
        <dbReference type="SAM" id="MobiDB-lite"/>
    </source>
</evidence>